<protein>
    <recommendedName>
        <fullName evidence="1">Transketolase-like pyrimidine-binding domain-containing protein</fullName>
    </recommendedName>
</protein>
<evidence type="ECO:0000313" key="2">
    <source>
        <dbReference type="EMBL" id="KML60450.1"/>
    </source>
</evidence>
<accession>A0A0J6A3X5</accession>
<dbReference type="Gene3D" id="3.40.50.970">
    <property type="match status" value="1"/>
</dbReference>
<evidence type="ECO:0000259" key="1">
    <source>
        <dbReference type="SMART" id="SM00861"/>
    </source>
</evidence>
<dbReference type="InterPro" id="IPR005475">
    <property type="entry name" value="Transketolase-like_Pyr-bd"/>
</dbReference>
<dbReference type="AlphaFoldDB" id="A0A0J6A3X5"/>
<dbReference type="RefSeq" id="WP_048244894.1">
    <property type="nucleotide sequence ID" value="NZ_LDWR01000014.1"/>
</dbReference>
<dbReference type="PANTHER" id="PTHR43825">
    <property type="entry name" value="PYRUVATE DEHYDROGENASE E1 COMPONENT"/>
    <property type="match status" value="1"/>
</dbReference>
<name>A0A0J6A3X5_BURCE</name>
<proteinExistence type="predicted"/>
<reference evidence="2 3" key="1">
    <citation type="submission" date="2015-05" db="EMBL/GenBank/DDBJ databases">
        <title>Draft genome of Burkholderia cepacia LK29.</title>
        <authorList>
            <person name="Chan X.Y."/>
        </authorList>
    </citation>
    <scope>NUCLEOTIDE SEQUENCE [LARGE SCALE GENOMIC DNA]</scope>
    <source>
        <strain evidence="2 3">LK29</strain>
    </source>
</reference>
<dbReference type="PANTHER" id="PTHR43825:SF1">
    <property type="entry name" value="TRANSKETOLASE-LIKE PYRIMIDINE-BINDING DOMAIN-CONTAINING PROTEIN"/>
    <property type="match status" value="1"/>
</dbReference>
<dbReference type="EMBL" id="LDWR01000014">
    <property type="protein sequence ID" value="KML60450.1"/>
    <property type="molecule type" value="Genomic_DNA"/>
</dbReference>
<evidence type="ECO:0000313" key="3">
    <source>
        <dbReference type="Proteomes" id="UP000036338"/>
    </source>
</evidence>
<dbReference type="Pfam" id="PF02779">
    <property type="entry name" value="Transket_pyr"/>
    <property type="match status" value="1"/>
</dbReference>
<dbReference type="SMART" id="SM00861">
    <property type="entry name" value="Transket_pyr"/>
    <property type="match status" value="1"/>
</dbReference>
<dbReference type="PATRIC" id="fig|292.27.peg.1308"/>
<gene>
    <name evidence="2" type="ORF">VL15_08615</name>
</gene>
<dbReference type="InterPro" id="IPR051157">
    <property type="entry name" value="PDH/Transketolase"/>
</dbReference>
<sequence>MKRLALSIVDELRRRAEQSDRIWVLDGDLGDSYGLYDAQGRPVFSRFVQAGIAEQALIGVAAGLAVSGQWPWVFSFSAFLCHRGADQIRTCVASQGLPVVMIGSHAGAASGTNGASHASLSDLGVLASIGGVDLWAPADTADVELAVGSLAASPRPAYVRTSREPVGDLRLPPGVVRGNGVAGETVLLSCGYASHWAQEAVQALAADGVPIPWRHIAHLGETVLAQWITSQPRLRGIVVLEDHGPAGGLADTVRRIAPPGVTVRALSWPSGWHGESGAIADLRRAHGLDTDALVRRIKENMT</sequence>
<dbReference type="CDD" id="cd07033">
    <property type="entry name" value="TPP_PYR_DXS_TK_like"/>
    <property type="match status" value="1"/>
</dbReference>
<dbReference type="InterPro" id="IPR029061">
    <property type="entry name" value="THDP-binding"/>
</dbReference>
<organism evidence="2 3">
    <name type="scientific">Burkholderia cepacia</name>
    <name type="common">Pseudomonas cepacia</name>
    <dbReference type="NCBI Taxonomy" id="292"/>
    <lineage>
        <taxon>Bacteria</taxon>
        <taxon>Pseudomonadati</taxon>
        <taxon>Pseudomonadota</taxon>
        <taxon>Betaproteobacteria</taxon>
        <taxon>Burkholderiales</taxon>
        <taxon>Burkholderiaceae</taxon>
        <taxon>Burkholderia</taxon>
        <taxon>Burkholderia cepacia complex</taxon>
    </lineage>
</organism>
<dbReference type="SUPFAM" id="SSF52518">
    <property type="entry name" value="Thiamin diphosphate-binding fold (THDP-binding)"/>
    <property type="match status" value="1"/>
</dbReference>
<comment type="caution">
    <text evidence="2">The sequence shown here is derived from an EMBL/GenBank/DDBJ whole genome shotgun (WGS) entry which is preliminary data.</text>
</comment>
<dbReference type="Proteomes" id="UP000036338">
    <property type="component" value="Unassembled WGS sequence"/>
</dbReference>
<dbReference type="Gene3D" id="3.40.50.920">
    <property type="match status" value="1"/>
</dbReference>
<dbReference type="InterPro" id="IPR009014">
    <property type="entry name" value="Transketo_C/PFOR_II"/>
</dbReference>
<feature type="domain" description="Transketolase-like pyrimidine-binding" evidence="1">
    <location>
        <begin position="2"/>
        <end position="168"/>
    </location>
</feature>
<dbReference type="SUPFAM" id="SSF52922">
    <property type="entry name" value="TK C-terminal domain-like"/>
    <property type="match status" value="1"/>
</dbReference>